<reference evidence="9" key="1">
    <citation type="submission" date="2018-01" db="EMBL/GenBank/DDBJ databases">
        <authorList>
            <person name="Mao J.F."/>
        </authorList>
    </citation>
    <scope>NUCLEOTIDE SEQUENCE</scope>
    <source>
        <strain evidence="9">Huo1</strain>
        <tissue evidence="9">Leaf</tissue>
    </source>
</reference>
<evidence type="ECO:0000313" key="10">
    <source>
        <dbReference type="Proteomes" id="UP000298416"/>
    </source>
</evidence>
<comment type="pathway">
    <text evidence="1">Pigment biosynthesis; anthocyanin biosynthesis.</text>
</comment>
<evidence type="ECO:0000256" key="3">
    <source>
        <dbReference type="ARBA" id="ARBA00022679"/>
    </source>
</evidence>
<dbReference type="PANTHER" id="PTHR11926">
    <property type="entry name" value="GLUCOSYL/GLUCURONOSYL TRANSFERASES"/>
    <property type="match status" value="1"/>
</dbReference>
<proteinExistence type="inferred from homology"/>
<evidence type="ECO:0000256" key="8">
    <source>
        <dbReference type="RuleBase" id="RU362057"/>
    </source>
</evidence>
<sequence length="487" mass="53826">MPRKICSYIVSSHSVNYYTNQNNNLLSLEMDNEDGKYKAHIIVLPYHGQGHINPMLQFSKRLATKGIKITLTTTLSNTKAMASTSPSCSINFESIYNDHAQGGVAGPSGFNGFLERFEAAASTHLIHLIKKFQDSNNPVKCLVYDANIAWASKVADEVAIARASFFTQSCAFVASCYPMHCDLAGVVSPVVPPLHMPGLPELRLPNLPSLGPQVGRYSPIMRYILSQFDNTEKADWVLFNSFHKLEDEVINWMSKLWPVHVIGPTLPSLYLDNRVQHDHDYGFNIFNPETHTCLKWLDSKAKGSVVYVSFGSAATLTTTQYVEVAKALTLTSKSFLWVVKPSEENKLPPNFKDIGSSGLVVPWCPQLQVLEHEAIGCFVSHCGWNSTLEAICLGVPVVAMPQILDQVTNAHYVEHVWRVGIKVESDEEGLCSSEEIRGCVDAIMAGERGGEIRRNVCGWRALAKEAMEEGGSSDVCIDEFVAKLSIL</sequence>
<keyword evidence="10" id="KW-1185">Reference proteome</keyword>
<evidence type="ECO:0000256" key="6">
    <source>
        <dbReference type="ARBA" id="ARBA00056922"/>
    </source>
</evidence>
<dbReference type="InterPro" id="IPR035595">
    <property type="entry name" value="UDP_glycos_trans_CS"/>
</dbReference>
<keyword evidence="3 7" id="KW-0808">Transferase</keyword>
<evidence type="ECO:0000256" key="7">
    <source>
        <dbReference type="RuleBase" id="RU003718"/>
    </source>
</evidence>
<dbReference type="Proteomes" id="UP000298416">
    <property type="component" value="Unassembled WGS sequence"/>
</dbReference>
<accession>A0A8X9ADU0</accession>
<dbReference type="PANTHER" id="PTHR11926:SF1375">
    <property type="entry name" value="GLYCOSYLTRANSFERASE"/>
    <property type="match status" value="1"/>
</dbReference>
<name>A0A8X9ADU0_SALSN</name>
<protein>
    <recommendedName>
        <fullName evidence="8">Glycosyltransferase</fullName>
        <ecNumber evidence="8">2.4.1.-</ecNumber>
    </recommendedName>
</protein>
<dbReference type="AlphaFoldDB" id="A0A8X9ADU0"/>
<dbReference type="GO" id="GO:0080043">
    <property type="term" value="F:quercetin 3-O-glucosyltransferase activity"/>
    <property type="evidence" value="ECO:0007669"/>
    <property type="project" value="TreeGrafter"/>
</dbReference>
<dbReference type="CDD" id="cd03784">
    <property type="entry name" value="GT1_Gtf-like"/>
    <property type="match status" value="1"/>
</dbReference>
<comment type="catalytic activity">
    <reaction evidence="5">
        <text>an anthocyanidin 3-O-beta-D-glucoside + UDP-alpha-D-glucose = an anthocyanidin 3,5-di-O-beta-D-glucoside + UDP + 2 H(+)</text>
        <dbReference type="Rhea" id="RHEA:35423"/>
        <dbReference type="ChEBI" id="CHEBI:15378"/>
        <dbReference type="ChEBI" id="CHEBI:16307"/>
        <dbReference type="ChEBI" id="CHEBI:57503"/>
        <dbReference type="ChEBI" id="CHEBI:58223"/>
        <dbReference type="ChEBI" id="CHEBI:58885"/>
        <dbReference type="EC" id="2.4.1.298"/>
    </reaction>
</comment>
<evidence type="ECO:0000313" key="9">
    <source>
        <dbReference type="EMBL" id="KAG6438238.1"/>
    </source>
</evidence>
<gene>
    <name evidence="9" type="ORF">SASPL_103175</name>
</gene>
<dbReference type="EC" id="2.4.1.-" evidence="8"/>
<dbReference type="FunFam" id="3.40.50.2000:FF:000019">
    <property type="entry name" value="Glycosyltransferase"/>
    <property type="match status" value="1"/>
</dbReference>
<dbReference type="GO" id="GO:0102816">
    <property type="term" value="F:UDP-D-glucose:delphinidin 3-O-glucosyl-5-O-caffeoylglucoside -O-beta-D-glucosyltransferase activity"/>
    <property type="evidence" value="ECO:0007669"/>
    <property type="project" value="UniProtKB-EC"/>
</dbReference>
<comment type="caution">
    <text evidence="9">The sequence shown here is derived from an EMBL/GenBank/DDBJ whole genome shotgun (WGS) entry which is preliminary data.</text>
</comment>
<evidence type="ECO:0000256" key="5">
    <source>
        <dbReference type="ARBA" id="ARBA00050360"/>
    </source>
</evidence>
<keyword evidence="7" id="KW-0328">Glycosyltransferase</keyword>
<dbReference type="Pfam" id="PF00201">
    <property type="entry name" value="UDPGT"/>
    <property type="match status" value="1"/>
</dbReference>
<reference evidence="9" key="2">
    <citation type="submission" date="2020-08" db="EMBL/GenBank/DDBJ databases">
        <title>Plant Genome Project.</title>
        <authorList>
            <person name="Zhang R.-G."/>
        </authorList>
    </citation>
    <scope>NUCLEOTIDE SEQUENCE</scope>
    <source>
        <strain evidence="9">Huo1</strain>
        <tissue evidence="9">Leaf</tissue>
    </source>
</reference>
<dbReference type="InterPro" id="IPR002213">
    <property type="entry name" value="UDP_glucos_trans"/>
</dbReference>
<dbReference type="Gene3D" id="3.40.50.2000">
    <property type="entry name" value="Glycogen Phosphorylase B"/>
    <property type="match status" value="2"/>
</dbReference>
<comment type="similarity">
    <text evidence="2 7">Belongs to the UDP-glycosyltransferase family.</text>
</comment>
<evidence type="ECO:0000256" key="1">
    <source>
        <dbReference type="ARBA" id="ARBA00004935"/>
    </source>
</evidence>
<evidence type="ECO:0000256" key="2">
    <source>
        <dbReference type="ARBA" id="ARBA00009995"/>
    </source>
</evidence>
<comment type="function">
    <text evidence="6">Catalyzes the glucosylation at the O-5 position of anthocyanidin 3-glucosides to form anthocyanidin 3,5-di-O-glucosides using UDP-glucose as sugar donor. Anthocyanidin 3,5-di-O-glucosides are molecules that are responsible for pigmentation. Also acts on anthocyanidin 3-O-(6-O-malonylglucoside). Much less active with hydroxycinnamoylglucose derivatives. No activity in the absence of the 3-O-glucoside group.</text>
</comment>
<keyword evidence="4" id="KW-0732">Signal</keyword>
<evidence type="ECO:0000256" key="4">
    <source>
        <dbReference type="ARBA" id="ARBA00022729"/>
    </source>
</evidence>
<dbReference type="EMBL" id="PNBA02000001">
    <property type="protein sequence ID" value="KAG6438238.1"/>
    <property type="molecule type" value="Genomic_DNA"/>
</dbReference>
<dbReference type="PROSITE" id="PS00375">
    <property type="entry name" value="UDPGT"/>
    <property type="match status" value="1"/>
</dbReference>
<dbReference type="SUPFAM" id="SSF53756">
    <property type="entry name" value="UDP-Glycosyltransferase/glycogen phosphorylase"/>
    <property type="match status" value="1"/>
</dbReference>
<dbReference type="GO" id="GO:0080044">
    <property type="term" value="F:quercetin 7-O-glucosyltransferase activity"/>
    <property type="evidence" value="ECO:0007669"/>
    <property type="project" value="TreeGrafter"/>
</dbReference>
<organism evidence="9">
    <name type="scientific">Salvia splendens</name>
    <name type="common">Scarlet sage</name>
    <dbReference type="NCBI Taxonomy" id="180675"/>
    <lineage>
        <taxon>Eukaryota</taxon>
        <taxon>Viridiplantae</taxon>
        <taxon>Streptophyta</taxon>
        <taxon>Embryophyta</taxon>
        <taxon>Tracheophyta</taxon>
        <taxon>Spermatophyta</taxon>
        <taxon>Magnoliopsida</taxon>
        <taxon>eudicotyledons</taxon>
        <taxon>Gunneridae</taxon>
        <taxon>Pentapetalae</taxon>
        <taxon>asterids</taxon>
        <taxon>lamiids</taxon>
        <taxon>Lamiales</taxon>
        <taxon>Lamiaceae</taxon>
        <taxon>Nepetoideae</taxon>
        <taxon>Mentheae</taxon>
        <taxon>Salviinae</taxon>
        <taxon>Salvia</taxon>
        <taxon>Salvia subgen. Calosphace</taxon>
        <taxon>core Calosphace</taxon>
    </lineage>
</organism>